<sequence length="255" mass="29595">MPVNQKTINALKILGLTEYEIQAYIATMSLISATATEISLESKVPRSKIYIVLKSLSKKGFVEIINGKPLKFNVIPPNEVFEKSRSYIKEQLDEAENELNFIYQDQIPSVPAPIWLINGSEKNLKKEIEIISRAKESIFILEGLMFKDESRILKDNLEKAIKKGVHIRAIFNESYDEEDIIKEISKLNLEMKITHTPFIKLVIRDKKEMLITFCKIKENKPLPKTAMGIWNQYNEFVEMIYGIYNYIWSTELLKN</sequence>
<proteinExistence type="predicted"/>
<dbReference type="EMBL" id="CP014265">
    <property type="protein sequence ID" value="AMK15317.1"/>
    <property type="molecule type" value="Genomic_DNA"/>
</dbReference>
<dbReference type="GeneID" id="28489057"/>
<dbReference type="SUPFAM" id="SSF46785">
    <property type="entry name" value="Winged helix' DNA-binding domain"/>
    <property type="match status" value="1"/>
</dbReference>
<dbReference type="PATRIC" id="fig|294671.3.peg.793"/>
<dbReference type="InterPro" id="IPR002831">
    <property type="entry name" value="Tscrpt_reg_TrmB_N"/>
</dbReference>
<dbReference type="InterPro" id="IPR036388">
    <property type="entry name" value="WH-like_DNA-bd_sf"/>
</dbReference>
<evidence type="ECO:0000259" key="1">
    <source>
        <dbReference type="Pfam" id="PF01978"/>
    </source>
</evidence>
<dbReference type="Pfam" id="PF01978">
    <property type="entry name" value="TrmB"/>
    <property type="match status" value="1"/>
</dbReference>
<name>A0A126QZU2_METOL</name>
<dbReference type="Gene3D" id="1.10.10.10">
    <property type="entry name" value="Winged helix-like DNA-binding domain superfamily/Winged helix DNA-binding domain"/>
    <property type="match status" value="1"/>
</dbReference>
<accession>A0A126QZU2</accession>
<organism evidence="2 3">
    <name type="scientific">Methanobrevibacter olleyae</name>
    <dbReference type="NCBI Taxonomy" id="294671"/>
    <lineage>
        <taxon>Archaea</taxon>
        <taxon>Methanobacteriati</taxon>
        <taxon>Methanobacteriota</taxon>
        <taxon>Methanomada group</taxon>
        <taxon>Methanobacteria</taxon>
        <taxon>Methanobacteriales</taxon>
        <taxon>Methanobacteriaceae</taxon>
        <taxon>Methanobrevibacter</taxon>
    </lineage>
</organism>
<protein>
    <submittedName>
        <fullName evidence="2">TrmB family transcriptional regulator</fullName>
    </submittedName>
</protein>
<dbReference type="PANTHER" id="PTHR34293:SF1">
    <property type="entry name" value="HTH-TYPE TRANSCRIPTIONAL REGULATOR TRMBL2"/>
    <property type="match status" value="1"/>
</dbReference>
<reference evidence="3" key="2">
    <citation type="submission" date="2016-02" db="EMBL/GenBank/DDBJ databases">
        <title>The draft genome sequence of the rumen methanogen Methanobrevibacter olleyae YLM1.</title>
        <authorList>
            <consortium name="New Zealand Agricultural Greenhouse Gas Research Centre/Pastoral Greenhouse Gas Research Consortium"/>
            <person name="Kelly W.J."/>
            <person name="Li D."/>
            <person name="Lambie S.C."/>
            <person name="Attwood G.T."/>
            <person name="Altermann E."/>
            <person name="Leahy S.C."/>
        </authorList>
    </citation>
    <scope>NUCLEOTIDE SEQUENCE [LARGE SCALE GENOMIC DNA]</scope>
    <source>
        <strain evidence="3">YLM1</strain>
    </source>
</reference>
<evidence type="ECO:0000313" key="3">
    <source>
        <dbReference type="Proteomes" id="UP000066376"/>
    </source>
</evidence>
<dbReference type="AlphaFoldDB" id="A0A126QZU2"/>
<dbReference type="InterPro" id="IPR036390">
    <property type="entry name" value="WH_DNA-bd_sf"/>
</dbReference>
<dbReference type="Gene3D" id="3.30.870.10">
    <property type="entry name" value="Endonuclease Chain A"/>
    <property type="match status" value="1"/>
</dbReference>
<reference evidence="2 3" key="1">
    <citation type="journal article" date="2016" name="Genome Announc.">
        <title>Draft Genome Sequence of the Rumen Methanogen Methanobrevibacter olleyae YLM1.</title>
        <authorList>
            <person name="Kelly W.J."/>
            <person name="Li D."/>
            <person name="Lambie S.C."/>
            <person name="Cox F."/>
            <person name="Attwood G.T."/>
            <person name="Altermann E."/>
            <person name="Leahy S.C."/>
        </authorList>
    </citation>
    <scope>NUCLEOTIDE SEQUENCE [LARGE SCALE GENOMIC DNA]</scope>
    <source>
        <strain evidence="2 3">YLM1</strain>
    </source>
</reference>
<dbReference type="KEGG" id="mol:YLM1_0760"/>
<dbReference type="RefSeq" id="WP_067146465.1">
    <property type="nucleotide sequence ID" value="NZ_CP014265.1"/>
</dbReference>
<feature type="domain" description="Transcription regulator TrmB N-terminal" evidence="1">
    <location>
        <begin position="11"/>
        <end position="78"/>
    </location>
</feature>
<dbReference type="STRING" id="294671.YLM1_0760"/>
<gene>
    <name evidence="2" type="ORF">YLM1_0760</name>
</gene>
<dbReference type="Proteomes" id="UP000066376">
    <property type="component" value="Chromosome"/>
</dbReference>
<dbReference type="PANTHER" id="PTHR34293">
    <property type="entry name" value="HTH-TYPE TRANSCRIPTIONAL REGULATOR TRMBL2"/>
    <property type="match status" value="1"/>
</dbReference>
<dbReference type="InterPro" id="IPR051797">
    <property type="entry name" value="TrmB-like"/>
</dbReference>
<dbReference type="SUPFAM" id="SSF56024">
    <property type="entry name" value="Phospholipase D/nuclease"/>
    <property type="match status" value="1"/>
</dbReference>
<keyword evidence="3" id="KW-1185">Reference proteome</keyword>
<evidence type="ECO:0000313" key="2">
    <source>
        <dbReference type="EMBL" id="AMK15317.1"/>
    </source>
</evidence>